<dbReference type="Pfam" id="PF13770">
    <property type="entry name" value="DUF4169"/>
    <property type="match status" value="1"/>
</dbReference>
<evidence type="ECO:0008006" key="4">
    <source>
        <dbReference type="Google" id="ProtNLM"/>
    </source>
</evidence>
<sequence length="64" mass="7330">MSNNVVNLNKVRKAREQALAKEQARENRAKFGRTKSEKTRTEAEKEKADRTLDGARREPEDDAS</sequence>
<feature type="compositionally biased region" description="Basic and acidic residues" evidence="1">
    <location>
        <begin position="14"/>
        <end position="64"/>
    </location>
</feature>
<dbReference type="InterPro" id="IPR025227">
    <property type="entry name" value="DUF4169"/>
</dbReference>
<keyword evidence="3" id="KW-1185">Reference proteome</keyword>
<organism evidence="2 3">
    <name type="scientific">Phenylobacterium koreense</name>
    <dbReference type="NCBI Taxonomy" id="266125"/>
    <lineage>
        <taxon>Bacteria</taxon>
        <taxon>Pseudomonadati</taxon>
        <taxon>Pseudomonadota</taxon>
        <taxon>Alphaproteobacteria</taxon>
        <taxon>Caulobacterales</taxon>
        <taxon>Caulobacteraceae</taxon>
        <taxon>Phenylobacterium</taxon>
    </lineage>
</organism>
<reference evidence="2 3" key="1">
    <citation type="submission" date="2024-06" db="EMBL/GenBank/DDBJ databases">
        <title>Genomic Encyclopedia of Type Strains, Phase IV (KMG-IV): sequencing the most valuable type-strain genomes for metagenomic binning, comparative biology and taxonomic classification.</title>
        <authorList>
            <person name="Goeker M."/>
        </authorList>
    </citation>
    <scope>NUCLEOTIDE SEQUENCE [LARGE SCALE GENOMIC DNA]</scope>
    <source>
        <strain evidence="2 3">DSM 17809</strain>
    </source>
</reference>
<evidence type="ECO:0000313" key="3">
    <source>
        <dbReference type="Proteomes" id="UP001549110"/>
    </source>
</evidence>
<dbReference type="Proteomes" id="UP001549110">
    <property type="component" value="Unassembled WGS sequence"/>
</dbReference>
<protein>
    <recommendedName>
        <fullName evidence="4">DUF4169 domain-containing protein</fullName>
    </recommendedName>
</protein>
<accession>A0ABV2EDP2</accession>
<dbReference type="RefSeq" id="WP_331932160.1">
    <property type="nucleotide sequence ID" value="NZ_JBEPLU010000001.1"/>
</dbReference>
<proteinExistence type="predicted"/>
<evidence type="ECO:0000313" key="2">
    <source>
        <dbReference type="EMBL" id="MET3525140.1"/>
    </source>
</evidence>
<evidence type="ECO:0000256" key="1">
    <source>
        <dbReference type="SAM" id="MobiDB-lite"/>
    </source>
</evidence>
<feature type="region of interest" description="Disordered" evidence="1">
    <location>
        <begin position="1"/>
        <end position="64"/>
    </location>
</feature>
<gene>
    <name evidence="2" type="ORF">ABID41_000235</name>
</gene>
<name>A0ABV2EDP2_9CAUL</name>
<dbReference type="EMBL" id="JBEPLU010000001">
    <property type="protein sequence ID" value="MET3525140.1"/>
    <property type="molecule type" value="Genomic_DNA"/>
</dbReference>
<comment type="caution">
    <text evidence="2">The sequence shown here is derived from an EMBL/GenBank/DDBJ whole genome shotgun (WGS) entry which is preliminary data.</text>
</comment>